<accession>A0ABP8BG18</accession>
<dbReference type="RefSeq" id="WP_344851933.1">
    <property type="nucleotide sequence ID" value="NZ_BAABBY010000006.1"/>
</dbReference>
<comment type="caution">
    <text evidence="1">The sequence shown here is derived from an EMBL/GenBank/DDBJ whole genome shotgun (WGS) entry which is preliminary data.</text>
</comment>
<organism evidence="1 2">
    <name type="scientific">Pedobacter jeongneungensis</name>
    <dbReference type="NCBI Taxonomy" id="947309"/>
    <lineage>
        <taxon>Bacteria</taxon>
        <taxon>Pseudomonadati</taxon>
        <taxon>Bacteroidota</taxon>
        <taxon>Sphingobacteriia</taxon>
        <taxon>Sphingobacteriales</taxon>
        <taxon>Sphingobacteriaceae</taxon>
        <taxon>Pedobacter</taxon>
    </lineage>
</organism>
<gene>
    <name evidence="1" type="ORF">GCM10022289_26390</name>
</gene>
<evidence type="ECO:0000313" key="2">
    <source>
        <dbReference type="Proteomes" id="UP001501772"/>
    </source>
</evidence>
<keyword evidence="2" id="KW-1185">Reference proteome</keyword>
<evidence type="ECO:0000313" key="1">
    <source>
        <dbReference type="EMBL" id="GAA4206020.1"/>
    </source>
</evidence>
<proteinExistence type="predicted"/>
<sequence length="76" mass="8713">MEKIQTKISLDLQKFIDKFEPNKFKLMSNGIEVRGVNDIHRAIAGAKDLITRLQLNLIVAHNAEMLSYRGFEVNNI</sequence>
<dbReference type="Proteomes" id="UP001501772">
    <property type="component" value="Unassembled WGS sequence"/>
</dbReference>
<name>A0ABP8BG18_9SPHI</name>
<reference evidence="2" key="1">
    <citation type="journal article" date="2019" name="Int. J. Syst. Evol. Microbiol.">
        <title>The Global Catalogue of Microorganisms (GCM) 10K type strain sequencing project: providing services to taxonomists for standard genome sequencing and annotation.</title>
        <authorList>
            <consortium name="The Broad Institute Genomics Platform"/>
            <consortium name="The Broad Institute Genome Sequencing Center for Infectious Disease"/>
            <person name="Wu L."/>
            <person name="Ma J."/>
        </authorList>
    </citation>
    <scope>NUCLEOTIDE SEQUENCE [LARGE SCALE GENOMIC DNA]</scope>
    <source>
        <strain evidence="2">JCM 17626</strain>
    </source>
</reference>
<dbReference type="EMBL" id="BAABBY010000006">
    <property type="protein sequence ID" value="GAA4206020.1"/>
    <property type="molecule type" value="Genomic_DNA"/>
</dbReference>
<protein>
    <submittedName>
        <fullName evidence="1">Uncharacterized protein</fullName>
    </submittedName>
</protein>